<reference evidence="3" key="1">
    <citation type="journal article" date="2019" name="Curr. Biol.">
        <title>Genome Sequence of Striga asiatica Provides Insight into the Evolution of Plant Parasitism.</title>
        <authorList>
            <person name="Yoshida S."/>
            <person name="Kim S."/>
            <person name="Wafula E.K."/>
            <person name="Tanskanen J."/>
            <person name="Kim Y.M."/>
            <person name="Honaas L."/>
            <person name="Yang Z."/>
            <person name="Spallek T."/>
            <person name="Conn C.E."/>
            <person name="Ichihashi Y."/>
            <person name="Cheong K."/>
            <person name="Cui S."/>
            <person name="Der J.P."/>
            <person name="Gundlach H."/>
            <person name="Jiao Y."/>
            <person name="Hori C."/>
            <person name="Ishida J.K."/>
            <person name="Kasahara H."/>
            <person name="Kiba T."/>
            <person name="Kim M.S."/>
            <person name="Koo N."/>
            <person name="Laohavisit A."/>
            <person name="Lee Y.H."/>
            <person name="Lumba S."/>
            <person name="McCourt P."/>
            <person name="Mortimer J.C."/>
            <person name="Mutuku J.M."/>
            <person name="Nomura T."/>
            <person name="Sasaki-Sekimoto Y."/>
            <person name="Seto Y."/>
            <person name="Wang Y."/>
            <person name="Wakatake T."/>
            <person name="Sakakibara H."/>
            <person name="Demura T."/>
            <person name="Yamaguchi S."/>
            <person name="Yoneyama K."/>
            <person name="Manabe R.I."/>
            <person name="Nelson D.C."/>
            <person name="Schulman A.H."/>
            <person name="Timko M.P."/>
            <person name="dePamphilis C.W."/>
            <person name="Choi D."/>
            <person name="Shirasu K."/>
        </authorList>
    </citation>
    <scope>NUCLEOTIDE SEQUENCE [LARGE SCALE GENOMIC DNA]</scope>
    <source>
        <strain evidence="3">cv. UVA1</strain>
    </source>
</reference>
<organism evidence="2 3">
    <name type="scientific">Striga asiatica</name>
    <name type="common">Asiatic witchweed</name>
    <name type="synonym">Buchnera asiatica</name>
    <dbReference type="NCBI Taxonomy" id="4170"/>
    <lineage>
        <taxon>Eukaryota</taxon>
        <taxon>Viridiplantae</taxon>
        <taxon>Streptophyta</taxon>
        <taxon>Embryophyta</taxon>
        <taxon>Tracheophyta</taxon>
        <taxon>Spermatophyta</taxon>
        <taxon>Magnoliopsida</taxon>
        <taxon>eudicotyledons</taxon>
        <taxon>Gunneridae</taxon>
        <taxon>Pentapetalae</taxon>
        <taxon>asterids</taxon>
        <taxon>lamiids</taxon>
        <taxon>Lamiales</taxon>
        <taxon>Orobanchaceae</taxon>
        <taxon>Buchnereae</taxon>
        <taxon>Striga</taxon>
    </lineage>
</organism>
<feature type="compositionally biased region" description="Polar residues" evidence="1">
    <location>
        <begin position="40"/>
        <end position="49"/>
    </location>
</feature>
<feature type="compositionally biased region" description="Basic and acidic residues" evidence="1">
    <location>
        <begin position="50"/>
        <end position="97"/>
    </location>
</feature>
<keyword evidence="3" id="KW-1185">Reference proteome</keyword>
<feature type="region of interest" description="Disordered" evidence="1">
    <location>
        <begin position="1"/>
        <end position="177"/>
    </location>
</feature>
<gene>
    <name evidence="2" type="ORF">STAS_33629</name>
</gene>
<accession>A0A5A7RFG3</accession>
<evidence type="ECO:0000313" key="2">
    <source>
        <dbReference type="EMBL" id="GER55932.1"/>
    </source>
</evidence>
<evidence type="ECO:0000256" key="1">
    <source>
        <dbReference type="SAM" id="MobiDB-lite"/>
    </source>
</evidence>
<feature type="compositionally biased region" description="Basic and acidic residues" evidence="1">
    <location>
        <begin position="106"/>
        <end position="122"/>
    </location>
</feature>
<dbReference type="Proteomes" id="UP000325081">
    <property type="component" value="Unassembled WGS sequence"/>
</dbReference>
<comment type="caution">
    <text evidence="2">The sequence shown here is derived from an EMBL/GenBank/DDBJ whole genome shotgun (WGS) entry which is preliminary data.</text>
</comment>
<sequence>MGCGESKQAVATENTLTKSKKKSNNPEKYNPPVDNDKLNNNETNCVKNNDSAHENVKENEKLEENNEKCNEEKKTLESEKEIEKKADESVLEGKNKNDEEELTVEGGEKENVAEKNDDHHGTIEPIVTAEDISPHEKEVLKVNEDNADEPKSSGEDKTSADKNDTAIVASPSDVKAN</sequence>
<name>A0A5A7RFG3_STRAF</name>
<feature type="compositionally biased region" description="Basic and acidic residues" evidence="1">
    <location>
        <begin position="132"/>
        <end position="164"/>
    </location>
</feature>
<dbReference type="AlphaFoldDB" id="A0A5A7RFG3"/>
<evidence type="ECO:0000313" key="3">
    <source>
        <dbReference type="Proteomes" id="UP000325081"/>
    </source>
</evidence>
<proteinExistence type="predicted"/>
<protein>
    <submittedName>
        <fullName evidence="2">Spore germination protein GerIA</fullName>
    </submittedName>
</protein>
<dbReference type="EMBL" id="BKCP01012292">
    <property type="protein sequence ID" value="GER55932.1"/>
    <property type="molecule type" value="Genomic_DNA"/>
</dbReference>